<evidence type="ECO:0000256" key="1">
    <source>
        <dbReference type="SAM" id="Phobius"/>
    </source>
</evidence>
<dbReference type="EMBL" id="JYDW01000098">
    <property type="protein sequence ID" value="KRZ56219.1"/>
    <property type="molecule type" value="Genomic_DNA"/>
</dbReference>
<feature type="transmembrane region" description="Helical" evidence="1">
    <location>
        <begin position="32"/>
        <end position="52"/>
    </location>
</feature>
<sequence length="150" mass="17595">MDQSKEDRVEESCTRWPYWGKLNWLRVFNRTFFHLFIYIILSLPITTSNANYQKKENKANLKVAVQLYSKRFYAFVKKALSALFKMQSHWTADCLLGVLTLLSSAPSGMKHFTHFCVRVRNRYVHIASRRADFARSGGSRWIAINHLTCQ</sequence>
<keyword evidence="3" id="KW-1185">Reference proteome</keyword>
<organism evidence="2 3">
    <name type="scientific">Trichinella nativa</name>
    <dbReference type="NCBI Taxonomy" id="6335"/>
    <lineage>
        <taxon>Eukaryota</taxon>
        <taxon>Metazoa</taxon>
        <taxon>Ecdysozoa</taxon>
        <taxon>Nematoda</taxon>
        <taxon>Enoplea</taxon>
        <taxon>Dorylaimia</taxon>
        <taxon>Trichinellida</taxon>
        <taxon>Trichinellidae</taxon>
        <taxon>Trichinella</taxon>
    </lineage>
</organism>
<evidence type="ECO:0000313" key="2">
    <source>
        <dbReference type="EMBL" id="KRZ56219.1"/>
    </source>
</evidence>
<keyword evidence="1" id="KW-0472">Membrane</keyword>
<name>A0A0V1L9J7_9BILA</name>
<reference evidence="2 3" key="1">
    <citation type="submission" date="2015-05" db="EMBL/GenBank/DDBJ databases">
        <title>Evolution of Trichinella species and genotypes.</title>
        <authorList>
            <person name="Korhonen P.K."/>
            <person name="Edoardo P."/>
            <person name="Giuseppe L.R."/>
            <person name="Gasser R.B."/>
        </authorList>
    </citation>
    <scope>NUCLEOTIDE SEQUENCE [LARGE SCALE GENOMIC DNA]</scope>
    <source>
        <strain evidence="2">ISS10</strain>
    </source>
</reference>
<gene>
    <name evidence="2" type="ORF">T02_11704</name>
</gene>
<accession>A0A0V1L9J7</accession>
<dbReference type="Proteomes" id="UP000054721">
    <property type="component" value="Unassembled WGS sequence"/>
</dbReference>
<evidence type="ECO:0000313" key="3">
    <source>
        <dbReference type="Proteomes" id="UP000054721"/>
    </source>
</evidence>
<comment type="caution">
    <text evidence="2">The sequence shown here is derived from an EMBL/GenBank/DDBJ whole genome shotgun (WGS) entry which is preliminary data.</text>
</comment>
<dbReference type="AlphaFoldDB" id="A0A0V1L9J7"/>
<protein>
    <submittedName>
        <fullName evidence="2">Uncharacterized protein</fullName>
    </submittedName>
</protein>
<proteinExistence type="predicted"/>
<keyword evidence="1" id="KW-0812">Transmembrane</keyword>
<keyword evidence="1" id="KW-1133">Transmembrane helix</keyword>